<feature type="transmembrane region" description="Helical" evidence="1">
    <location>
        <begin position="132"/>
        <end position="154"/>
    </location>
</feature>
<proteinExistence type="predicted"/>
<feature type="transmembrane region" description="Helical" evidence="1">
    <location>
        <begin position="21"/>
        <end position="46"/>
    </location>
</feature>
<sequence length="405" mass="47350">MVNEKELWSKRRSDYWSMAIKYLRLIGNSGFLFTIYLLFVFGSYYYGQFLDWLPASFPATLFFTALLTWLTTRGRVRTFVKQGDLFFLSPRERKMSSYFRAAVFYSWLMETLYVSVVFLILAPLFLDRISPSGALLLAVLLLVSGLKLWNLAAGFEEQRIQDKHSYFFHTLIRAGLNGVALYALFSLQPVWFIGILAAVFIGLYAGYYRRLAAAHSLKWERLMRIEENTVMTFYRIANSFTDVPALQSKVRKRGWLSPLFRLATYRQQHVYRYLFSRAFVRSNDYFGIYLRLTLLGLLFIYVVRIDWGRWFIVALFAYMTALQLETLKQHYATAKMVELYPAGEKTKLASHQFWLIVLGLFQGMIFGLFAFLSINVADGFLVFGLTLIIYGYHLLIRLPKRYRAS</sequence>
<keyword evidence="1" id="KW-0472">Membrane</keyword>
<dbReference type="EMBL" id="FNPI01000002">
    <property type="protein sequence ID" value="SDY46230.1"/>
    <property type="molecule type" value="Genomic_DNA"/>
</dbReference>
<feature type="transmembrane region" description="Helical" evidence="1">
    <location>
        <begin position="52"/>
        <end position="72"/>
    </location>
</feature>
<dbReference type="InterPro" id="IPR010288">
    <property type="entry name" value="EcsB_ABC"/>
</dbReference>
<feature type="transmembrane region" description="Helical" evidence="1">
    <location>
        <begin position="102"/>
        <end position="126"/>
    </location>
</feature>
<dbReference type="PIRSF" id="PIRSF037259">
    <property type="entry name" value="EcsB_ABC"/>
    <property type="match status" value="1"/>
</dbReference>
<evidence type="ECO:0000256" key="1">
    <source>
        <dbReference type="SAM" id="Phobius"/>
    </source>
</evidence>
<dbReference type="Proteomes" id="UP000198935">
    <property type="component" value="Unassembled WGS sequence"/>
</dbReference>
<feature type="transmembrane region" description="Helical" evidence="1">
    <location>
        <begin position="309"/>
        <end position="327"/>
    </location>
</feature>
<name>A0A1H3K1Y6_9BACI</name>
<evidence type="ECO:0000313" key="2">
    <source>
        <dbReference type="EMBL" id="SDY46230.1"/>
    </source>
</evidence>
<dbReference type="STRING" id="1503961.SAMN05421736_10228"/>
<keyword evidence="3" id="KW-1185">Reference proteome</keyword>
<feature type="transmembrane region" description="Helical" evidence="1">
    <location>
        <begin position="353"/>
        <end position="374"/>
    </location>
</feature>
<keyword evidence="1" id="KW-0812">Transmembrane</keyword>
<dbReference type="GO" id="GO:0016020">
    <property type="term" value="C:membrane"/>
    <property type="evidence" value="ECO:0007669"/>
    <property type="project" value="InterPro"/>
</dbReference>
<feature type="transmembrane region" description="Helical" evidence="1">
    <location>
        <begin position="285"/>
        <end position="303"/>
    </location>
</feature>
<organism evidence="2 3">
    <name type="scientific">Evansella caseinilytica</name>
    <dbReference type="NCBI Taxonomy" id="1503961"/>
    <lineage>
        <taxon>Bacteria</taxon>
        <taxon>Bacillati</taxon>
        <taxon>Bacillota</taxon>
        <taxon>Bacilli</taxon>
        <taxon>Bacillales</taxon>
        <taxon>Bacillaceae</taxon>
        <taxon>Evansella</taxon>
    </lineage>
</organism>
<feature type="transmembrane region" description="Helical" evidence="1">
    <location>
        <begin position="166"/>
        <end position="185"/>
    </location>
</feature>
<dbReference type="AlphaFoldDB" id="A0A1H3K1Y6"/>
<feature type="transmembrane region" description="Helical" evidence="1">
    <location>
        <begin position="191"/>
        <end position="208"/>
    </location>
</feature>
<feature type="transmembrane region" description="Helical" evidence="1">
    <location>
        <begin position="380"/>
        <end position="398"/>
    </location>
</feature>
<accession>A0A1H3K1Y6</accession>
<dbReference type="Pfam" id="PF05975">
    <property type="entry name" value="EcsB"/>
    <property type="match status" value="1"/>
</dbReference>
<gene>
    <name evidence="2" type="ORF">SAMN05421736_10228</name>
</gene>
<keyword evidence="1" id="KW-1133">Transmembrane helix</keyword>
<evidence type="ECO:0000313" key="3">
    <source>
        <dbReference type="Proteomes" id="UP000198935"/>
    </source>
</evidence>
<protein>
    <submittedName>
        <fullName evidence="2">ABC-2 type transport system permease protein</fullName>
    </submittedName>
</protein>
<reference evidence="3" key="1">
    <citation type="submission" date="2016-10" db="EMBL/GenBank/DDBJ databases">
        <authorList>
            <person name="Varghese N."/>
            <person name="Submissions S."/>
        </authorList>
    </citation>
    <scope>NUCLEOTIDE SEQUENCE [LARGE SCALE GENOMIC DNA]</scope>
    <source>
        <strain evidence="3">SP</strain>
    </source>
</reference>